<dbReference type="AlphaFoldDB" id="A0A286GAS2"/>
<gene>
    <name evidence="1" type="ORF">SAMN05421508_102512</name>
</gene>
<dbReference type="RefSeq" id="WP_097278250.1">
    <property type="nucleotide sequence ID" value="NZ_OCNJ01000002.1"/>
</dbReference>
<accession>A0A286GAS2</accession>
<reference evidence="1 2" key="1">
    <citation type="submission" date="2017-09" db="EMBL/GenBank/DDBJ databases">
        <authorList>
            <person name="Ehlers B."/>
            <person name="Leendertz F.H."/>
        </authorList>
    </citation>
    <scope>NUCLEOTIDE SEQUENCE [LARGE SCALE GENOMIC DNA]</scope>
    <source>
        <strain evidence="1 2">USBA 140</strain>
    </source>
</reference>
<organism evidence="1 2">
    <name type="scientific">Caenispirillum bisanense</name>
    <dbReference type="NCBI Taxonomy" id="414052"/>
    <lineage>
        <taxon>Bacteria</taxon>
        <taxon>Pseudomonadati</taxon>
        <taxon>Pseudomonadota</taxon>
        <taxon>Alphaproteobacteria</taxon>
        <taxon>Rhodospirillales</taxon>
        <taxon>Novispirillaceae</taxon>
        <taxon>Caenispirillum</taxon>
    </lineage>
</organism>
<evidence type="ECO:0000313" key="1">
    <source>
        <dbReference type="EMBL" id="SOD92592.1"/>
    </source>
</evidence>
<dbReference type="InterPro" id="IPR036188">
    <property type="entry name" value="FAD/NAD-bd_sf"/>
</dbReference>
<dbReference type="PANTHER" id="PTHR43747">
    <property type="entry name" value="FAD-BINDING PROTEIN"/>
    <property type="match status" value="1"/>
</dbReference>
<protein>
    <submittedName>
        <fullName evidence="1">Dehydrogenase (Flavoprotein)</fullName>
    </submittedName>
</protein>
<keyword evidence="2" id="KW-1185">Reference proteome</keyword>
<evidence type="ECO:0000313" key="2">
    <source>
        <dbReference type="Proteomes" id="UP000219621"/>
    </source>
</evidence>
<dbReference type="OrthoDB" id="9799983at2"/>
<sequence length="441" mass="46260">MAQTDFDILVAGGGVAGLTAARLLVGDGWRVALAGQPRPAAWEGISPRVVEGLRRAGCAAAEAACATVVPRSAAWNGERHAANVECLVERATFDAALWQDAAAAGATLIDGRVTAVERDGTGWRLSVGDRVLRGGFLVEARGRKAPKAGPHRWNGPHTVALAQAFDGRPPARAESGVASCPDGWIWFAVLPDGRRLVQVFADAADVPAREGLAAFHAERMTQAPDVLAWLDGARPVGEVTARDATPLITAEADAPGALRIGDAAFGIDPLSGHGTYEAIGGALIARPVIATLLDAAADSAAALQFHRERVVDAFHRHALAGRAFYAQETRWTARPFWRDRAGWDPAALPAPPPAPPRAEVVVRPVIEGNRVVARRVVVTPQHRRGILSIDDVPLAPLLDVLAGDATPTVAAARLDRSPAQVAKATAWLVRQGLLPIPAAAV</sequence>
<dbReference type="EMBL" id="OCNJ01000002">
    <property type="protein sequence ID" value="SOD92592.1"/>
    <property type="molecule type" value="Genomic_DNA"/>
</dbReference>
<dbReference type="SUPFAM" id="SSF51905">
    <property type="entry name" value="FAD/NAD(P)-binding domain"/>
    <property type="match status" value="1"/>
</dbReference>
<proteinExistence type="predicted"/>
<dbReference type="PANTHER" id="PTHR43747:SF1">
    <property type="entry name" value="SLR1998 PROTEIN"/>
    <property type="match status" value="1"/>
</dbReference>
<dbReference type="Gene3D" id="3.50.50.60">
    <property type="entry name" value="FAD/NAD(P)-binding domain"/>
    <property type="match status" value="1"/>
</dbReference>
<dbReference type="Proteomes" id="UP000219621">
    <property type="component" value="Unassembled WGS sequence"/>
</dbReference>
<name>A0A286GAS2_9PROT</name>
<dbReference type="InterPro" id="IPR050816">
    <property type="entry name" value="Flavin-dep_Halogenase_NPB"/>
</dbReference>